<feature type="transmembrane region" description="Helical" evidence="1">
    <location>
        <begin position="448"/>
        <end position="472"/>
    </location>
</feature>
<protein>
    <recommendedName>
        <fullName evidence="4">Monocarboxylate transporter</fullName>
    </recommendedName>
</protein>
<feature type="transmembrane region" description="Helical" evidence="1">
    <location>
        <begin position="117"/>
        <end position="137"/>
    </location>
</feature>
<dbReference type="InterPro" id="IPR050327">
    <property type="entry name" value="Proton-linked_MCT"/>
</dbReference>
<keyword evidence="3" id="KW-1185">Reference proteome</keyword>
<dbReference type="InterPro" id="IPR036259">
    <property type="entry name" value="MFS_trans_sf"/>
</dbReference>
<dbReference type="PANTHER" id="PTHR11360:SF238">
    <property type="entry name" value="SD10469P"/>
    <property type="match status" value="1"/>
</dbReference>
<evidence type="ECO:0008006" key="4">
    <source>
        <dbReference type="Google" id="ProtNLM"/>
    </source>
</evidence>
<dbReference type="PANTHER" id="PTHR11360">
    <property type="entry name" value="MONOCARBOXYLATE TRANSPORTER"/>
    <property type="match status" value="1"/>
</dbReference>
<organism evidence="2 3">
    <name type="scientific">Phaedon cochleariae</name>
    <name type="common">Mustard beetle</name>
    <dbReference type="NCBI Taxonomy" id="80249"/>
    <lineage>
        <taxon>Eukaryota</taxon>
        <taxon>Metazoa</taxon>
        <taxon>Ecdysozoa</taxon>
        <taxon>Arthropoda</taxon>
        <taxon>Hexapoda</taxon>
        <taxon>Insecta</taxon>
        <taxon>Pterygota</taxon>
        <taxon>Neoptera</taxon>
        <taxon>Endopterygota</taxon>
        <taxon>Coleoptera</taxon>
        <taxon>Polyphaga</taxon>
        <taxon>Cucujiformia</taxon>
        <taxon>Chrysomeloidea</taxon>
        <taxon>Chrysomelidae</taxon>
        <taxon>Chrysomelinae</taxon>
        <taxon>Chrysomelini</taxon>
        <taxon>Phaedon</taxon>
    </lineage>
</organism>
<feature type="transmembrane region" description="Helical" evidence="1">
    <location>
        <begin position="179"/>
        <end position="199"/>
    </location>
</feature>
<sequence>MRNPPPTVRTTRSVSVAAPSVMRTIPTRSVILPATEDDVAEHYVVIPPDGGWGWVVVAVAFVCNFIIDGTTYTFGIFLTDISKTFEVHPTKVALVSSLLSGFYYFAGPLTCALANKFGFRCVGIMGGLFSAATFLVSSFLEDFLAFLLVIGVCAGIAFNMVYTPCMLVVGFYFEKWRALATAISVTGTAIGIMAFPLVMEQLLGNLHWRTKFQILSATCGLLAVLVIAFRPLKATKIIGGDKKVTFNDSDSIGSFHVEDEEEVSEENTFSIKRIFQDFHNRFFPTVEEVAIGSHDPSRRQTGETFLAILPDDGVSEFSFTRSCFRVSASVAPSTVMAQAEVEPEVEKKKSKCCSCPRLCQDKNFNRPLYRDDIFYAGSVYTLRQFDKRDGSKITITSNNPSRKLSYHMSVSRVITQKDIEESRECQCCPEAFVRVLVTMLDYRLFKQLAFVMLTASGFLTMIGLYIPFVFIVERGYELGFGPTQATLLLSAMGGANVVGRVACGIVSIFPKMDALVVSWVTLVLGGLITVASGFIQNFSGQLFFVSIFGICVASFTTLRTVVLANMLGLDNLTNAFGITILFYGLASFVGIPLSGYIQNVSGSYGNCFVFAGSALFLSGILLIPINKVSEWESKKKKPRVVQFRV</sequence>
<dbReference type="Gene3D" id="1.20.1250.20">
    <property type="entry name" value="MFS general substrate transporter like domains"/>
    <property type="match status" value="2"/>
</dbReference>
<proteinExistence type="predicted"/>
<feature type="transmembrane region" description="Helical" evidence="1">
    <location>
        <begin position="541"/>
        <end position="563"/>
    </location>
</feature>
<dbReference type="Proteomes" id="UP001153737">
    <property type="component" value="Chromosome 7"/>
</dbReference>
<keyword evidence="1" id="KW-1133">Transmembrane helix</keyword>
<dbReference type="InterPro" id="IPR011701">
    <property type="entry name" value="MFS"/>
</dbReference>
<feature type="transmembrane region" description="Helical" evidence="1">
    <location>
        <begin position="575"/>
        <end position="597"/>
    </location>
</feature>
<feature type="transmembrane region" description="Helical" evidence="1">
    <location>
        <begin position="484"/>
        <end position="509"/>
    </location>
</feature>
<name>A0A9P0GSM7_PHACE</name>
<dbReference type="GO" id="GO:0008028">
    <property type="term" value="F:monocarboxylic acid transmembrane transporter activity"/>
    <property type="evidence" value="ECO:0007669"/>
    <property type="project" value="TreeGrafter"/>
</dbReference>
<feature type="transmembrane region" description="Helical" evidence="1">
    <location>
        <begin position="516"/>
        <end position="535"/>
    </location>
</feature>
<dbReference type="EMBL" id="OU896713">
    <property type="protein sequence ID" value="CAH1176842.1"/>
    <property type="molecule type" value="Genomic_DNA"/>
</dbReference>
<feature type="transmembrane region" description="Helical" evidence="1">
    <location>
        <begin position="143"/>
        <end position="172"/>
    </location>
</feature>
<evidence type="ECO:0000313" key="2">
    <source>
        <dbReference type="EMBL" id="CAH1176842.1"/>
    </source>
</evidence>
<accession>A0A9P0GSM7</accession>
<feature type="transmembrane region" description="Helical" evidence="1">
    <location>
        <begin position="87"/>
        <end position="105"/>
    </location>
</feature>
<feature type="transmembrane region" description="Helical" evidence="1">
    <location>
        <begin position="211"/>
        <end position="229"/>
    </location>
</feature>
<reference evidence="2" key="2">
    <citation type="submission" date="2022-10" db="EMBL/GenBank/DDBJ databases">
        <authorList>
            <consortium name="ENA_rothamsted_submissions"/>
            <consortium name="culmorum"/>
            <person name="King R."/>
        </authorList>
    </citation>
    <scope>NUCLEOTIDE SEQUENCE</scope>
</reference>
<dbReference type="AlphaFoldDB" id="A0A9P0GSM7"/>
<keyword evidence="1" id="KW-0472">Membrane</keyword>
<dbReference type="OrthoDB" id="6509908at2759"/>
<evidence type="ECO:0000313" key="3">
    <source>
        <dbReference type="Proteomes" id="UP001153737"/>
    </source>
</evidence>
<reference evidence="2" key="1">
    <citation type="submission" date="2022-01" db="EMBL/GenBank/DDBJ databases">
        <authorList>
            <person name="King R."/>
        </authorList>
    </citation>
    <scope>NUCLEOTIDE SEQUENCE</scope>
</reference>
<feature type="transmembrane region" description="Helical" evidence="1">
    <location>
        <begin position="51"/>
        <end position="67"/>
    </location>
</feature>
<dbReference type="Pfam" id="PF07690">
    <property type="entry name" value="MFS_1"/>
    <property type="match status" value="2"/>
</dbReference>
<gene>
    <name evidence="2" type="ORF">PHAECO_LOCUS11209</name>
</gene>
<keyword evidence="1" id="KW-0812">Transmembrane</keyword>
<feature type="transmembrane region" description="Helical" evidence="1">
    <location>
        <begin position="603"/>
        <end position="625"/>
    </location>
</feature>
<evidence type="ECO:0000256" key="1">
    <source>
        <dbReference type="SAM" id="Phobius"/>
    </source>
</evidence>
<dbReference type="SUPFAM" id="SSF103473">
    <property type="entry name" value="MFS general substrate transporter"/>
    <property type="match status" value="1"/>
</dbReference>